<evidence type="ECO:0000313" key="1">
    <source>
        <dbReference type="EMBL" id="ORC89184.1"/>
    </source>
</evidence>
<dbReference type="STRING" id="67003.A0A1X0NWV1"/>
<reference evidence="1 2" key="1">
    <citation type="submission" date="2017-03" db="EMBL/GenBank/DDBJ databases">
        <title>An alternative strategy for trypanosome survival in the mammalian bloodstream revealed through genome and transcriptome analysis of the ubiquitous bovine parasite Trypanosoma (Megatrypanum) theileri.</title>
        <authorList>
            <person name="Kelly S."/>
            <person name="Ivens A."/>
            <person name="Mott A."/>
            <person name="O'Neill E."/>
            <person name="Emms D."/>
            <person name="Macleod O."/>
            <person name="Voorheis P."/>
            <person name="Matthews J."/>
            <person name="Matthews K."/>
            <person name="Carrington M."/>
        </authorList>
    </citation>
    <scope>NUCLEOTIDE SEQUENCE [LARGE SCALE GENOMIC DNA]</scope>
    <source>
        <strain evidence="1">Edinburgh</strain>
    </source>
</reference>
<dbReference type="GO" id="GO:0008017">
    <property type="term" value="F:microtubule binding"/>
    <property type="evidence" value="ECO:0007669"/>
    <property type="project" value="InterPro"/>
</dbReference>
<dbReference type="PANTHER" id="PTHR10623">
    <property type="entry name" value="MICROTUBULE-ASSOCIATED PROTEIN RP/EB FAMILY MEMBER"/>
    <property type="match status" value="1"/>
</dbReference>
<dbReference type="Gene3D" id="1.10.418.10">
    <property type="entry name" value="Calponin-like domain"/>
    <property type="match status" value="2"/>
</dbReference>
<dbReference type="GeneID" id="39985184"/>
<gene>
    <name evidence="1" type="ORF">TM35_000131880</name>
</gene>
<dbReference type="AlphaFoldDB" id="A0A1X0NWV1"/>
<dbReference type="EMBL" id="NBCO01000013">
    <property type="protein sequence ID" value="ORC89184.1"/>
    <property type="molecule type" value="Genomic_DNA"/>
</dbReference>
<dbReference type="Proteomes" id="UP000192257">
    <property type="component" value="Unassembled WGS sequence"/>
</dbReference>
<dbReference type="OrthoDB" id="2119228at2759"/>
<sequence length="427" mass="48047">MPGGVTKTHPSGRGELLLWINSVCSAEYPSVESLRDGVAYCTVVDAAVNRVAENCKVLGLQSAHSAQSRARRSSQLLGRLDWDVTLTTCTNQDPSLDSLQERGQCEKNIQILQLMLRSCVPPELSLEIDISRLASGKLQEHIMLLKWTYQFMTKMLNTYSRSALERRVSNNGGTGCVEGVRMTRTMKLQQKMVREKYSELSPLELASEKLKNNEIGKDTGENYKVITGKEKGDVNEPVGSDPFLNVKYSVASSIENREDIVPESQSLHSRKMKRYCNDPSKQVLLPDAKSNDICSSSIDYMQFSSLAVPNQYYSILNDLRRDIESYEEFVLAAHRRHQQCLTSSQTEEEDYASDYGFLVEELLPKKAPIISLEQLGVLLEERDKLWQTLEVLHDAIAQCAFVESKENRTTITSSPLMMKILSVLSIS</sequence>
<dbReference type="RefSeq" id="XP_028883250.1">
    <property type="nucleotide sequence ID" value="XM_029025404.1"/>
</dbReference>
<dbReference type="InterPro" id="IPR036872">
    <property type="entry name" value="CH_dom_sf"/>
</dbReference>
<proteinExistence type="predicted"/>
<evidence type="ECO:0008006" key="3">
    <source>
        <dbReference type="Google" id="ProtNLM"/>
    </source>
</evidence>
<dbReference type="VEuPathDB" id="TriTrypDB:TM35_000131880"/>
<protein>
    <recommendedName>
        <fullName evidence="3">Calponin-homology (CH) domain-containing protein</fullName>
    </recommendedName>
</protein>
<name>A0A1X0NWV1_9TRYP</name>
<organism evidence="1 2">
    <name type="scientific">Trypanosoma theileri</name>
    <dbReference type="NCBI Taxonomy" id="67003"/>
    <lineage>
        <taxon>Eukaryota</taxon>
        <taxon>Discoba</taxon>
        <taxon>Euglenozoa</taxon>
        <taxon>Kinetoplastea</taxon>
        <taxon>Metakinetoplastina</taxon>
        <taxon>Trypanosomatida</taxon>
        <taxon>Trypanosomatidae</taxon>
        <taxon>Trypanosoma</taxon>
    </lineage>
</organism>
<accession>A0A1X0NWV1</accession>
<dbReference type="SUPFAM" id="SSF47576">
    <property type="entry name" value="Calponin-homology domain, CH-domain"/>
    <property type="match status" value="1"/>
</dbReference>
<dbReference type="InterPro" id="IPR027328">
    <property type="entry name" value="MAPRE"/>
</dbReference>
<keyword evidence="2" id="KW-1185">Reference proteome</keyword>
<evidence type="ECO:0000313" key="2">
    <source>
        <dbReference type="Proteomes" id="UP000192257"/>
    </source>
</evidence>
<comment type="caution">
    <text evidence="1">The sequence shown here is derived from an EMBL/GenBank/DDBJ whole genome shotgun (WGS) entry which is preliminary data.</text>
</comment>